<name>A0ABX2Q6V5_9BACT</name>
<dbReference type="EMBL" id="JABKAV010000091">
    <property type="protein sequence ID" value="NVO86608.1"/>
    <property type="molecule type" value="Genomic_DNA"/>
</dbReference>
<dbReference type="PANTHER" id="PTHR35535">
    <property type="entry name" value="HEAT SHOCK PROTEIN HSLJ"/>
    <property type="match status" value="1"/>
</dbReference>
<dbReference type="PANTHER" id="PTHR35535:SF1">
    <property type="entry name" value="HEAT SHOCK PROTEIN HSLJ"/>
    <property type="match status" value="1"/>
</dbReference>
<comment type="caution">
    <text evidence="2">The sequence shown here is derived from an EMBL/GenBank/DDBJ whole genome shotgun (WGS) entry which is preliminary data.</text>
</comment>
<dbReference type="InterPro" id="IPR005184">
    <property type="entry name" value="DUF306_Meta_HslJ"/>
</dbReference>
<accession>A0ABX2Q6V5</accession>
<evidence type="ECO:0000313" key="2">
    <source>
        <dbReference type="EMBL" id="NVO86608.1"/>
    </source>
</evidence>
<evidence type="ECO:0000259" key="1">
    <source>
        <dbReference type="Pfam" id="PF03724"/>
    </source>
</evidence>
<proteinExistence type="predicted"/>
<evidence type="ECO:0000313" key="3">
    <source>
        <dbReference type="Proteomes" id="UP000626554"/>
    </source>
</evidence>
<feature type="domain" description="DUF306" evidence="1">
    <location>
        <begin position="25"/>
        <end position="128"/>
    </location>
</feature>
<organism evidence="2 3">
    <name type="scientific">Hymenobacter terrestris</name>
    <dbReference type="NCBI Taxonomy" id="2748310"/>
    <lineage>
        <taxon>Bacteria</taxon>
        <taxon>Pseudomonadati</taxon>
        <taxon>Bacteroidota</taxon>
        <taxon>Cytophagia</taxon>
        <taxon>Cytophagales</taxon>
        <taxon>Hymenobacteraceae</taxon>
        <taxon>Hymenobacter</taxon>
    </lineage>
</organism>
<protein>
    <submittedName>
        <fullName evidence="2">META domain-containing protein</fullName>
    </submittedName>
</protein>
<dbReference type="Pfam" id="PF03724">
    <property type="entry name" value="META"/>
    <property type="match status" value="1"/>
</dbReference>
<dbReference type="Gene3D" id="2.40.128.270">
    <property type="match status" value="1"/>
</dbReference>
<reference evidence="2 3" key="1">
    <citation type="submission" date="2020-05" db="EMBL/GenBank/DDBJ databases">
        <title>Hymenobacter terrestris sp. nov. and Hymenobacter lapidiphilus sp. nov., isolated from regoliths in Antarctica.</title>
        <authorList>
            <person name="Sedlacek I."/>
            <person name="Pantucek R."/>
            <person name="Zeman M."/>
            <person name="Holochova P."/>
            <person name="Kralova S."/>
            <person name="Stankova E."/>
            <person name="Sedo O."/>
            <person name="Micenkova L."/>
            <person name="Svec P."/>
            <person name="Gupta V."/>
            <person name="Sood U."/>
            <person name="Korpole U.S."/>
            <person name="Lal R."/>
        </authorList>
    </citation>
    <scope>NUCLEOTIDE SEQUENCE [LARGE SCALE GENOMIC DNA]</scope>
    <source>
        <strain evidence="2 3">P5252</strain>
    </source>
</reference>
<dbReference type="InterPro" id="IPR038670">
    <property type="entry name" value="HslJ-like_sf"/>
</dbReference>
<keyword evidence="3" id="KW-1185">Reference proteome</keyword>
<dbReference type="RefSeq" id="WP_176901339.1">
    <property type="nucleotide sequence ID" value="NZ_JABKAV010000091.1"/>
</dbReference>
<sequence>MRPRLLLPGILLLLGSCQKEARPAEQLRQTRWMLSQVDDFPITLSSYADAYRTYVQFSAYNTTAGLSPCNSFTGTYSFGASTGELSISNQTATQTSCPVQTLETLYLDALPRTVRYELSGKELRLYETGSMKPHLVFTATP</sequence>
<dbReference type="PROSITE" id="PS51257">
    <property type="entry name" value="PROKAR_LIPOPROTEIN"/>
    <property type="match status" value="1"/>
</dbReference>
<dbReference type="InterPro" id="IPR053147">
    <property type="entry name" value="Hsp_HslJ-like"/>
</dbReference>
<dbReference type="Proteomes" id="UP000626554">
    <property type="component" value="Unassembled WGS sequence"/>
</dbReference>
<gene>
    <name evidence="2" type="ORF">HW556_17115</name>
</gene>